<dbReference type="eggNOG" id="COG3335">
    <property type="taxonomic scope" value="Bacteria"/>
</dbReference>
<evidence type="ECO:0000313" key="2">
    <source>
        <dbReference type="Proteomes" id="UP000018227"/>
    </source>
</evidence>
<dbReference type="EMBL" id="ACIL03000003">
    <property type="protein sequence ID" value="ESL04432.1"/>
    <property type="molecule type" value="Genomic_DNA"/>
</dbReference>
<name>V2Y8J9_9FIRM</name>
<dbReference type="HOGENOM" id="CLU_2854743_0_0_9"/>
<comment type="caution">
    <text evidence="1">The sequence shown here is derived from an EMBL/GenBank/DDBJ whole genome shotgun (WGS) entry which is preliminary data.</text>
</comment>
<dbReference type="STRING" id="592026.GCWU0000282_000146"/>
<keyword evidence="2" id="KW-1185">Reference proteome</keyword>
<sequence length="64" mass="7660">IELNVMTRQCLSRRIKNITNLREELAAWEVERNIFAAKVYWQFRTVDARVKLNSLYPKFTTASR</sequence>
<evidence type="ECO:0008006" key="3">
    <source>
        <dbReference type="Google" id="ProtNLM"/>
    </source>
</evidence>
<proteinExistence type="predicted"/>
<dbReference type="AlphaFoldDB" id="V2Y8J9"/>
<evidence type="ECO:0000313" key="1">
    <source>
        <dbReference type="EMBL" id="ESL04432.1"/>
    </source>
</evidence>
<dbReference type="Proteomes" id="UP000018227">
    <property type="component" value="Unassembled WGS sequence"/>
</dbReference>
<organism evidence="1 2">
    <name type="scientific">Catonella morbi ATCC 51271</name>
    <dbReference type="NCBI Taxonomy" id="592026"/>
    <lineage>
        <taxon>Bacteria</taxon>
        <taxon>Bacillati</taxon>
        <taxon>Bacillota</taxon>
        <taxon>Clostridia</taxon>
        <taxon>Lachnospirales</taxon>
        <taxon>Lachnospiraceae</taxon>
        <taxon>Catonella</taxon>
    </lineage>
</organism>
<feature type="non-terminal residue" evidence="1">
    <location>
        <position position="1"/>
    </location>
</feature>
<reference evidence="1 2" key="1">
    <citation type="submission" date="2013-06" db="EMBL/GenBank/DDBJ databases">
        <authorList>
            <person name="Weinstock G."/>
            <person name="Sodergren E."/>
            <person name="Clifton S."/>
            <person name="Fulton L."/>
            <person name="Fulton B."/>
            <person name="Courtney L."/>
            <person name="Fronick C."/>
            <person name="Harrison M."/>
            <person name="Strong C."/>
            <person name="Farmer C."/>
            <person name="Delahaunty K."/>
            <person name="Markovic C."/>
            <person name="Hall O."/>
            <person name="Minx P."/>
            <person name="Tomlinson C."/>
            <person name="Mitreva M."/>
            <person name="Nelson J."/>
            <person name="Hou S."/>
            <person name="Wollam A."/>
            <person name="Pepin K.H."/>
            <person name="Johnson M."/>
            <person name="Bhonagiri V."/>
            <person name="Nash W.E."/>
            <person name="Warren W."/>
            <person name="Chinwalla A."/>
            <person name="Mardis E.R."/>
            <person name="Wilson R.K."/>
        </authorList>
    </citation>
    <scope>NUCLEOTIDE SEQUENCE [LARGE SCALE GENOMIC DNA]</scope>
    <source>
        <strain evidence="1 2">ATCC 51271</strain>
    </source>
</reference>
<gene>
    <name evidence="1" type="ORF">GCWU0000282_000146</name>
</gene>
<accession>V2Y8J9</accession>
<protein>
    <recommendedName>
        <fullName evidence="3">Transposase</fullName>
    </recommendedName>
</protein>